<dbReference type="EMBL" id="UFSZ01000001">
    <property type="protein sequence ID" value="SUV18161.1"/>
    <property type="molecule type" value="Genomic_DNA"/>
</dbReference>
<reference evidence="2 4" key="2">
    <citation type="submission" date="2018-06" db="EMBL/GenBank/DDBJ databases">
        <authorList>
            <consortium name="Pathogen Informatics"/>
            <person name="Doyle S."/>
        </authorList>
    </citation>
    <scope>NUCLEOTIDE SEQUENCE [LARGE SCALE GENOMIC DNA]</scope>
    <source>
        <strain evidence="2 4">NCTC10338</strain>
    </source>
</reference>
<dbReference type="RefSeq" id="WP_024363163.1">
    <property type="nucleotide sequence ID" value="NZ_BJNS01000003.1"/>
</dbReference>
<evidence type="ECO:0000313" key="3">
    <source>
        <dbReference type="Proteomes" id="UP000238825"/>
    </source>
</evidence>
<dbReference type="AlphaFoldDB" id="A0A2S0JY59"/>
<reference evidence="1 3" key="1">
    <citation type="submission" date="2017-03" db="EMBL/GenBank/DDBJ databases">
        <title>The whole genome sequencing and assembly of Lysinibacillus sphaericus DSM 28T strain.</title>
        <authorList>
            <person name="Lee Y.-J."/>
            <person name="Yi H."/>
            <person name="Bahn Y.-S."/>
            <person name="Kim J.F."/>
            <person name="Lee D.-W."/>
        </authorList>
    </citation>
    <scope>NUCLEOTIDE SEQUENCE [LARGE SCALE GENOMIC DNA]</scope>
    <source>
        <strain evidence="1 3">DSM 28</strain>
    </source>
</reference>
<protein>
    <submittedName>
        <fullName evidence="1">Uncharacterized protein</fullName>
    </submittedName>
</protein>
<proteinExistence type="predicted"/>
<dbReference type="EMBL" id="CP019980">
    <property type="protein sequence ID" value="AVK96083.1"/>
    <property type="molecule type" value="Genomic_DNA"/>
</dbReference>
<name>A0A2S0JY59_LYSSH</name>
<evidence type="ECO:0000313" key="2">
    <source>
        <dbReference type="EMBL" id="SUV18161.1"/>
    </source>
</evidence>
<dbReference type="Proteomes" id="UP000255295">
    <property type="component" value="Unassembled WGS sequence"/>
</dbReference>
<sequence length="186" mass="21426">MRKSITFITFFGILVFLPLVNILVEEVSASTKTTESGYIEYRKNIFVNKELMDEDGKLVYEAACLLELLKSQQTPKFIQYAIPQEENCVFWYKQEFDTTPYNYVNGLINGLPWSIASVEIKDPRITIPLGLIVGMLEAIKAPNTMYGAIEYYNCYYPNGGDFKKVMKLTKYYWDPNRTAQAKVYVG</sequence>
<dbReference type="Proteomes" id="UP000238825">
    <property type="component" value="Chromosome"/>
</dbReference>
<evidence type="ECO:0000313" key="4">
    <source>
        <dbReference type="Proteomes" id="UP000255295"/>
    </source>
</evidence>
<gene>
    <name evidence="1" type="ORF">LS41612_07365</name>
    <name evidence="2" type="ORF">NCTC10338_03281</name>
</gene>
<dbReference type="GeneID" id="48276018"/>
<organism evidence="1 3">
    <name type="scientific">Lysinibacillus sphaericus</name>
    <name type="common">Bacillus sphaericus</name>
    <dbReference type="NCBI Taxonomy" id="1421"/>
    <lineage>
        <taxon>Bacteria</taxon>
        <taxon>Bacillati</taxon>
        <taxon>Bacillota</taxon>
        <taxon>Bacilli</taxon>
        <taxon>Bacillales</taxon>
        <taxon>Bacillaceae</taxon>
        <taxon>Lysinibacillus</taxon>
    </lineage>
</organism>
<evidence type="ECO:0000313" key="1">
    <source>
        <dbReference type="EMBL" id="AVK96083.1"/>
    </source>
</evidence>
<accession>A0A2S0JY59</accession>